<dbReference type="Gene3D" id="4.10.1080.10">
    <property type="entry name" value="TSP type-3 repeat"/>
    <property type="match status" value="1"/>
</dbReference>
<dbReference type="InterPro" id="IPR028974">
    <property type="entry name" value="TSP_type-3_rpt"/>
</dbReference>
<organism evidence="5 6">
    <name type="scientific">Fulvivirga imtechensis AK7</name>
    <dbReference type="NCBI Taxonomy" id="1237149"/>
    <lineage>
        <taxon>Bacteria</taxon>
        <taxon>Pseudomonadati</taxon>
        <taxon>Bacteroidota</taxon>
        <taxon>Cytophagia</taxon>
        <taxon>Cytophagales</taxon>
        <taxon>Fulvivirgaceae</taxon>
        <taxon>Fulvivirga</taxon>
    </lineage>
</organism>
<dbReference type="eggNOG" id="COG2885">
    <property type="taxonomic scope" value="Bacteria"/>
</dbReference>
<dbReference type="GO" id="GO:0005509">
    <property type="term" value="F:calcium ion binding"/>
    <property type="evidence" value="ECO:0007669"/>
    <property type="project" value="InterPro"/>
</dbReference>
<feature type="domain" description="DUF5723" evidence="4">
    <location>
        <begin position="17"/>
        <end position="380"/>
    </location>
</feature>
<evidence type="ECO:0000313" key="5">
    <source>
        <dbReference type="EMBL" id="ELR72228.1"/>
    </source>
</evidence>
<dbReference type="Proteomes" id="UP000011135">
    <property type="component" value="Unassembled WGS sequence"/>
</dbReference>
<evidence type="ECO:0000256" key="2">
    <source>
        <dbReference type="ARBA" id="ARBA00022837"/>
    </source>
</evidence>
<gene>
    <name evidence="5" type="ORF">C900_01782</name>
</gene>
<dbReference type="PANTHER" id="PTHR10199">
    <property type="entry name" value="THROMBOSPONDIN"/>
    <property type="match status" value="1"/>
</dbReference>
<dbReference type="PATRIC" id="fig|1237149.3.peg.1735"/>
<dbReference type="EMBL" id="AMZN01000026">
    <property type="protein sequence ID" value="ELR72228.1"/>
    <property type="molecule type" value="Genomic_DNA"/>
</dbReference>
<protein>
    <submittedName>
        <fullName evidence="5">OmpA domain protein</fullName>
    </submittedName>
</protein>
<feature type="region of interest" description="Disordered" evidence="3">
    <location>
        <begin position="485"/>
        <end position="505"/>
    </location>
</feature>
<proteinExistence type="predicted"/>
<name>L8JVL5_9BACT</name>
<dbReference type="GO" id="GO:0007155">
    <property type="term" value="P:cell adhesion"/>
    <property type="evidence" value="ECO:0007669"/>
    <property type="project" value="InterPro"/>
</dbReference>
<evidence type="ECO:0000256" key="3">
    <source>
        <dbReference type="SAM" id="MobiDB-lite"/>
    </source>
</evidence>
<evidence type="ECO:0000256" key="1">
    <source>
        <dbReference type="ARBA" id="ARBA00022729"/>
    </source>
</evidence>
<sequence>MNWIGADAGVSNNYWGVDKSNFKDIDYEALHRELKGQKGFVFAKANILGPSFMVTMSPKHAFALTSRVRSVINFSGLSKEGIEFLDSLADDKVIVDANKRFDFSDFQVAGQLWTEWGLTYARVIFNDQDRFLKAGLTVKLLNGVGSGFAYINRLRYSGIDGENVDVGEINVDYGYPAYFDDDDFEDDIAKGLINRAWGNPSVGFDLGVVYEHRPDYNDFLYDMDGKTDLERRDRAKYKYRIGFSLLDLGAVKYTQSENTGNFQGSTEGLNPDDLDGDIDEIVDSLFTFTPGKAYKMSLPTAVAAEFDYRVTNRFYLNFTPYIALKHGKSDKDKVHYFSTFSITPRLEGKGLGLGMPISYNRVSKLSAGINIRLGPLMIGSSDAISYLLTKDPLYHANVQFGLRFGIPFRKKKDKDNDGVSNKYDLCRQVPGVWEFKGCPDRDGDGVQDSEDRCADIPGLKAFQGCPDTDGDGIEDKNDQCPEVAGTSEFNGCPDTDNDGVMDSEDSCPEVAGVVELAGCPDLDNDGVADEQDHCPDVPGLQEFNGCP</sequence>
<dbReference type="InterPro" id="IPR043781">
    <property type="entry name" value="DUF5723"/>
</dbReference>
<keyword evidence="1" id="KW-0732">Signal</keyword>
<reference evidence="5 6" key="1">
    <citation type="submission" date="2012-12" db="EMBL/GenBank/DDBJ databases">
        <title>Genome assembly of Fulvivirga imtechensis AK7.</title>
        <authorList>
            <person name="Nupur N."/>
            <person name="Khatri I."/>
            <person name="Kumar R."/>
            <person name="Subramanian S."/>
            <person name="Pinnaka A."/>
        </authorList>
    </citation>
    <scope>NUCLEOTIDE SEQUENCE [LARGE SCALE GENOMIC DNA]</scope>
    <source>
        <strain evidence="5 6">AK7</strain>
    </source>
</reference>
<dbReference type="STRING" id="1237149.C900_01782"/>
<dbReference type="Pfam" id="PF02412">
    <property type="entry name" value="TSP_3"/>
    <property type="match status" value="4"/>
</dbReference>
<dbReference type="Pfam" id="PF18990">
    <property type="entry name" value="DUF5723"/>
    <property type="match status" value="1"/>
</dbReference>
<keyword evidence="2" id="KW-0106">Calcium</keyword>
<evidence type="ECO:0000259" key="4">
    <source>
        <dbReference type="Pfam" id="PF18990"/>
    </source>
</evidence>
<dbReference type="AlphaFoldDB" id="L8JVL5"/>
<feature type="compositionally biased region" description="Acidic residues" evidence="3">
    <location>
        <begin position="495"/>
        <end position="505"/>
    </location>
</feature>
<dbReference type="SUPFAM" id="SSF103647">
    <property type="entry name" value="TSP type-3 repeat"/>
    <property type="match status" value="1"/>
</dbReference>
<keyword evidence="6" id="KW-1185">Reference proteome</keyword>
<accession>L8JVL5</accession>
<feature type="region of interest" description="Disordered" evidence="3">
    <location>
        <begin position="525"/>
        <end position="547"/>
    </location>
</feature>
<dbReference type="PANTHER" id="PTHR10199:SF119">
    <property type="entry name" value="RE20510P"/>
    <property type="match status" value="1"/>
</dbReference>
<evidence type="ECO:0000313" key="6">
    <source>
        <dbReference type="Proteomes" id="UP000011135"/>
    </source>
</evidence>
<dbReference type="InterPro" id="IPR003367">
    <property type="entry name" value="Thrombospondin_3-like_rpt"/>
</dbReference>
<comment type="caution">
    <text evidence="5">The sequence shown here is derived from an EMBL/GenBank/DDBJ whole genome shotgun (WGS) entry which is preliminary data.</text>
</comment>